<sequence length="355" mass="40884">MVRDNHHQSIQSAPTVLLDQLQDRVEEMARAYKNHTAALQVRIENLEEEKRRLVKEVQTTQQLNDEFRRRLESAQDSSTGVAKKNYDHALRLIRDLIKDRPLAAEGDGELNQAVVNDLTALEDSDTEESASTVRPPRTSPPTQALNPPYDMELLQAHFGADRLPGFVTETHCRSLKRTRLVKFLDLDVDTENALESLVLANDLNPRIHGTEEGLLFVYYPIFLEFPSEGGSYFIDWSSKEVNQRIQEYLIKKESDKKPLHVFVFPQSKKKWYYVGAHRICVLDTRDPCPIWARLSNSNRPRIAHHIAERCHYDENQVSQSLDADELEEVCLAVYPVEEEETNDLLSRLPEKNKAK</sequence>
<reference evidence="4" key="1">
    <citation type="journal article" date="2017" name="Nat. Ecol. Evol.">
        <title>Genome expansion and lineage-specific genetic innovations in the forest pathogenic fungi Armillaria.</title>
        <authorList>
            <person name="Sipos G."/>
            <person name="Prasanna A.N."/>
            <person name="Walter M.C."/>
            <person name="O'Connor E."/>
            <person name="Balint B."/>
            <person name="Krizsan K."/>
            <person name="Kiss B."/>
            <person name="Hess J."/>
            <person name="Varga T."/>
            <person name="Slot J."/>
            <person name="Riley R."/>
            <person name="Boka B."/>
            <person name="Rigling D."/>
            <person name="Barry K."/>
            <person name="Lee J."/>
            <person name="Mihaltcheva S."/>
            <person name="LaButti K."/>
            <person name="Lipzen A."/>
            <person name="Waldron R."/>
            <person name="Moloney N.M."/>
            <person name="Sperisen C."/>
            <person name="Kredics L."/>
            <person name="Vagvoelgyi C."/>
            <person name="Patrignani A."/>
            <person name="Fitzpatrick D."/>
            <person name="Nagy I."/>
            <person name="Doyle S."/>
            <person name="Anderson J.B."/>
            <person name="Grigoriev I.V."/>
            <person name="Gueldener U."/>
            <person name="Muensterkoetter M."/>
            <person name="Nagy L.G."/>
        </authorList>
    </citation>
    <scope>NUCLEOTIDE SEQUENCE [LARGE SCALE GENOMIC DNA]</scope>
    <source>
        <strain evidence="4">C18/9</strain>
    </source>
</reference>
<dbReference type="OrthoDB" id="2985494at2759"/>
<dbReference type="AlphaFoldDB" id="A0A284QZ54"/>
<feature type="compositionally biased region" description="Low complexity" evidence="2">
    <location>
        <begin position="131"/>
        <end position="142"/>
    </location>
</feature>
<organism evidence="3 4">
    <name type="scientific">Armillaria ostoyae</name>
    <name type="common">Armillaria root rot fungus</name>
    <dbReference type="NCBI Taxonomy" id="47428"/>
    <lineage>
        <taxon>Eukaryota</taxon>
        <taxon>Fungi</taxon>
        <taxon>Dikarya</taxon>
        <taxon>Basidiomycota</taxon>
        <taxon>Agaricomycotina</taxon>
        <taxon>Agaricomycetes</taxon>
        <taxon>Agaricomycetidae</taxon>
        <taxon>Agaricales</taxon>
        <taxon>Marasmiineae</taxon>
        <taxon>Physalacriaceae</taxon>
        <taxon>Armillaria</taxon>
    </lineage>
</organism>
<evidence type="ECO:0000256" key="2">
    <source>
        <dbReference type="SAM" id="MobiDB-lite"/>
    </source>
</evidence>
<gene>
    <name evidence="3" type="ORF">ARMOST_05084</name>
</gene>
<dbReference type="Proteomes" id="UP000219338">
    <property type="component" value="Unassembled WGS sequence"/>
</dbReference>
<evidence type="ECO:0000313" key="4">
    <source>
        <dbReference type="Proteomes" id="UP000219338"/>
    </source>
</evidence>
<dbReference type="OMA" id="VGAHRIC"/>
<feature type="region of interest" description="Disordered" evidence="2">
    <location>
        <begin position="121"/>
        <end position="147"/>
    </location>
</feature>
<proteinExistence type="predicted"/>
<evidence type="ECO:0000256" key="1">
    <source>
        <dbReference type="SAM" id="Coils"/>
    </source>
</evidence>
<keyword evidence="1" id="KW-0175">Coiled coil</keyword>
<dbReference type="EMBL" id="FUEG01000003">
    <property type="protein sequence ID" value="SJL01761.1"/>
    <property type="molecule type" value="Genomic_DNA"/>
</dbReference>
<protein>
    <submittedName>
        <fullName evidence="3">Uncharacterized protein</fullName>
    </submittedName>
</protein>
<feature type="coiled-coil region" evidence="1">
    <location>
        <begin position="18"/>
        <end position="77"/>
    </location>
</feature>
<accession>A0A284QZ54</accession>
<name>A0A284QZ54_ARMOS</name>
<keyword evidence="4" id="KW-1185">Reference proteome</keyword>
<evidence type="ECO:0000313" key="3">
    <source>
        <dbReference type="EMBL" id="SJL01761.1"/>
    </source>
</evidence>